<dbReference type="SUPFAM" id="SSF53474">
    <property type="entry name" value="alpha/beta-Hydrolases"/>
    <property type="match status" value="1"/>
</dbReference>
<dbReference type="InterPro" id="IPR029058">
    <property type="entry name" value="AB_hydrolase_fold"/>
</dbReference>
<dbReference type="AlphaFoldDB" id="A0A1T4V3X2"/>
<evidence type="ECO:0000313" key="5">
    <source>
        <dbReference type="EMBL" id="SKA59646.1"/>
    </source>
</evidence>
<comment type="similarity">
    <text evidence="1 3">Belongs to the type-B carboxylesterase/lipase family.</text>
</comment>
<evidence type="ECO:0000256" key="3">
    <source>
        <dbReference type="RuleBase" id="RU361235"/>
    </source>
</evidence>
<keyword evidence="2 3" id="KW-0378">Hydrolase</keyword>
<dbReference type="PANTHER" id="PTHR11559">
    <property type="entry name" value="CARBOXYLESTERASE"/>
    <property type="match status" value="1"/>
</dbReference>
<accession>A0A1T4V3X2</accession>
<dbReference type="Gene3D" id="3.40.50.1820">
    <property type="entry name" value="alpha/beta hydrolase"/>
    <property type="match status" value="1"/>
</dbReference>
<feature type="domain" description="Carboxylesterase type B" evidence="4">
    <location>
        <begin position="22"/>
        <end position="500"/>
    </location>
</feature>
<feature type="signal peptide" evidence="3">
    <location>
        <begin position="1"/>
        <end position="21"/>
    </location>
</feature>
<evidence type="ECO:0000259" key="4">
    <source>
        <dbReference type="Pfam" id="PF00135"/>
    </source>
</evidence>
<dbReference type="EC" id="3.1.1.-" evidence="3"/>
<reference evidence="6" key="1">
    <citation type="submission" date="2017-02" db="EMBL/GenBank/DDBJ databases">
        <authorList>
            <person name="Varghese N."/>
            <person name="Submissions S."/>
        </authorList>
    </citation>
    <scope>NUCLEOTIDE SEQUENCE [LARGE SCALE GENOMIC DNA]</scope>
    <source>
        <strain evidence="6">DSM 3072</strain>
    </source>
</reference>
<dbReference type="GO" id="GO:0016787">
    <property type="term" value="F:hydrolase activity"/>
    <property type="evidence" value="ECO:0007669"/>
    <property type="project" value="UniProtKB-KW"/>
</dbReference>
<dbReference type="Pfam" id="PF00135">
    <property type="entry name" value="COesterase"/>
    <property type="match status" value="1"/>
</dbReference>
<evidence type="ECO:0000256" key="2">
    <source>
        <dbReference type="ARBA" id="ARBA00022801"/>
    </source>
</evidence>
<dbReference type="InterPro" id="IPR019826">
    <property type="entry name" value="Carboxylesterase_B_AS"/>
</dbReference>
<dbReference type="PROSITE" id="PS00122">
    <property type="entry name" value="CARBOXYLESTERASE_B_1"/>
    <property type="match status" value="1"/>
</dbReference>
<evidence type="ECO:0000256" key="1">
    <source>
        <dbReference type="ARBA" id="ARBA00005964"/>
    </source>
</evidence>
<proteinExistence type="inferred from homology"/>
<dbReference type="InterPro" id="IPR002018">
    <property type="entry name" value="CarbesteraseB"/>
</dbReference>
<evidence type="ECO:0000313" key="6">
    <source>
        <dbReference type="Proteomes" id="UP000242432"/>
    </source>
</evidence>
<keyword evidence="6" id="KW-1185">Reference proteome</keyword>
<sequence length="523" mass="57715">MKLVSSLLTLVFLAVLNAAQSAPLVESPAGQIEGEDLNGVEVFRGIPYAQTVTDELRFAPPVAVLPFSKKFTASRFCPIAPQSAFLNYDSTQSGGANYLCLNIFRPKGINPDSRVPVYVWIHGGAFAAGSGSIPLYDGSQFAKDGIITVTLNYRLGAEGFLYSKKLLTKYGTSGNWGLMDIIEALKWINKNIGSFGGDISNITVGGNSAGAMAASALILNPQLKGLFQKAVLESGTLISYPFLGFNTEQNHEIAVSRSQKLFSEFGVDDSDTGIDMLRSLDPFLLAYHCAYDYNFANNRGSFMVPYFDGNIIPKSPYHELKKGNYNDVTVLMGYNTDEGTMFVNPDISENDLISGFYANFDKKTAESLKNLYKITEKSSSFAKTSEFLGDVMFNLGMKIFADNLSKTQKVYVYHFDYLPKSSNKDGSGVHHSSELKYAFLNLPQDASDKTRDVAQVFHMRLLNFLKTGDPNSDGSKNTLIKWKTYDTTDSAVLRIGSYTGVEEFKLKDKLLKLEEIFFVSQKN</sequence>
<gene>
    <name evidence="5" type="ORF">SAMN02745213_00711</name>
</gene>
<dbReference type="RefSeq" id="WP_078928266.1">
    <property type="nucleotide sequence ID" value="NZ_FUXX01000008.1"/>
</dbReference>
<protein>
    <recommendedName>
        <fullName evidence="3">Carboxylic ester hydrolase</fullName>
        <ecNumber evidence="3">3.1.1.-</ecNumber>
    </recommendedName>
</protein>
<organism evidence="5 6">
    <name type="scientific">Succinivibrio dextrinosolvens DSM 3072</name>
    <dbReference type="NCBI Taxonomy" id="1123324"/>
    <lineage>
        <taxon>Bacteria</taxon>
        <taxon>Pseudomonadati</taxon>
        <taxon>Pseudomonadota</taxon>
        <taxon>Gammaproteobacteria</taxon>
        <taxon>Aeromonadales</taxon>
        <taxon>Succinivibrionaceae</taxon>
        <taxon>Succinivibrio</taxon>
    </lineage>
</organism>
<dbReference type="Proteomes" id="UP000242432">
    <property type="component" value="Unassembled WGS sequence"/>
</dbReference>
<dbReference type="EMBL" id="FUXX01000008">
    <property type="protein sequence ID" value="SKA59646.1"/>
    <property type="molecule type" value="Genomic_DNA"/>
</dbReference>
<feature type="chain" id="PRO_5011813305" description="Carboxylic ester hydrolase" evidence="3">
    <location>
        <begin position="22"/>
        <end position="523"/>
    </location>
</feature>
<keyword evidence="3" id="KW-0732">Signal</keyword>
<dbReference type="InterPro" id="IPR050309">
    <property type="entry name" value="Type-B_Carboxylest/Lipase"/>
</dbReference>
<name>A0A1T4V3X2_9GAMM</name>